<proteinExistence type="predicted"/>
<keyword evidence="1" id="KW-0472">Membrane</keyword>
<sequence length="211" mass="23355">MIVFQECYLSTVILNSIDEFRWFTWQSLRDIIYFADNLIICTSKTFINMKKGIFFAAFLLASIASYAQGSLAKGGKQLNAGFGFSNYGTPVYLGVDFGVGESFTVGPRFSYRNYGYNFGGSRYSQSLMVISFNGNYHFNKLIELPSEWDLYAGLTIGYYIWSSADFGGQASGVGLDGQIGARYFFSDRFGLNLEFGGGTGTGGLFGITYKL</sequence>
<evidence type="ECO:0000313" key="3">
    <source>
        <dbReference type="Proteomes" id="UP000288227"/>
    </source>
</evidence>
<keyword evidence="1" id="KW-0812">Transmembrane</keyword>
<keyword evidence="1" id="KW-1133">Transmembrane helix</keyword>
<dbReference type="EMBL" id="BHXQ01000004">
    <property type="protein sequence ID" value="GCC52190.1"/>
    <property type="molecule type" value="Genomic_DNA"/>
</dbReference>
<organism evidence="2 3">
    <name type="scientific">Chryseotalea sanaruensis</name>
    <dbReference type="NCBI Taxonomy" id="2482724"/>
    <lineage>
        <taxon>Bacteria</taxon>
        <taxon>Pseudomonadati</taxon>
        <taxon>Bacteroidota</taxon>
        <taxon>Cytophagia</taxon>
        <taxon>Cytophagales</taxon>
        <taxon>Chryseotaleaceae</taxon>
        <taxon>Chryseotalea</taxon>
    </lineage>
</organism>
<reference evidence="2 3" key="1">
    <citation type="submission" date="2018-11" db="EMBL/GenBank/DDBJ databases">
        <title>Chryseotalea sanarue gen. nov., sp., nov., a member of the family Cytophagaceae, isolated from a brackish lake in Hamamatsu Japan.</title>
        <authorList>
            <person name="Maejima Y."/>
            <person name="Iino T."/>
            <person name="Muraguchi Y."/>
            <person name="Fukuda K."/>
            <person name="Ohkuma M."/>
            <person name="Moriuchi R."/>
            <person name="Dohra H."/>
            <person name="Kimbara K."/>
            <person name="Shintani M."/>
        </authorList>
    </citation>
    <scope>NUCLEOTIDE SEQUENCE [LARGE SCALE GENOMIC DNA]</scope>
    <source>
        <strain evidence="2 3">Ys</strain>
    </source>
</reference>
<comment type="caution">
    <text evidence="2">The sequence shown here is derived from an EMBL/GenBank/DDBJ whole genome shotgun (WGS) entry which is preliminary data.</text>
</comment>
<dbReference type="Proteomes" id="UP000288227">
    <property type="component" value="Unassembled WGS sequence"/>
</dbReference>
<evidence type="ECO:0008006" key="4">
    <source>
        <dbReference type="Google" id="ProtNLM"/>
    </source>
</evidence>
<protein>
    <recommendedName>
        <fullName evidence="4">Outer membrane protein beta-barrel domain-containing protein</fullName>
    </recommendedName>
</protein>
<evidence type="ECO:0000256" key="1">
    <source>
        <dbReference type="SAM" id="Phobius"/>
    </source>
</evidence>
<accession>A0A401UBD0</accession>
<evidence type="ECO:0000313" key="2">
    <source>
        <dbReference type="EMBL" id="GCC52190.1"/>
    </source>
</evidence>
<name>A0A401UBD0_9BACT</name>
<dbReference type="Gene3D" id="2.40.160.20">
    <property type="match status" value="1"/>
</dbReference>
<keyword evidence="3" id="KW-1185">Reference proteome</keyword>
<gene>
    <name evidence="2" type="ORF">SanaruYs_24260</name>
</gene>
<dbReference type="AlphaFoldDB" id="A0A401UBD0"/>
<feature type="transmembrane region" description="Helical" evidence="1">
    <location>
        <begin position="52"/>
        <end position="69"/>
    </location>
</feature>